<dbReference type="InterPro" id="IPR026893">
    <property type="entry name" value="Tyr/Ser_Pase_IphP-type"/>
</dbReference>
<protein>
    <submittedName>
        <fullName evidence="3">Tyrosine-protein phosphatase</fullName>
    </submittedName>
</protein>
<evidence type="ECO:0000313" key="4">
    <source>
        <dbReference type="Proteomes" id="UP001500729"/>
    </source>
</evidence>
<dbReference type="SUPFAM" id="SSF52799">
    <property type="entry name" value="(Phosphotyrosine protein) phosphatases II"/>
    <property type="match status" value="1"/>
</dbReference>
<evidence type="ECO:0000259" key="2">
    <source>
        <dbReference type="PROSITE" id="PS50056"/>
    </source>
</evidence>
<sequence length="245" mass="26500">MPTTEHEALDGLVNLRDLGGIPVEEGVETAAGVVLRSDAPHAGDRIPELPAQWPPKVVVDLRDPSELAGKPHPLAEVARVHRVPLLQEEQGDGGGADDTRHALTALYQRMLDRAAKKLVEVFRIVLESDGPVLIHCAAGKDRTGVASAMLLSAAGVRRDAIVADYVLTDQNMPRVLQRLSVDPQLPPGVDEEMVRQLISAPAEAIESVLDRFDEHEGGAAGWLLAHDVTQAEVDRWRERFLAADG</sequence>
<dbReference type="InterPro" id="IPR000387">
    <property type="entry name" value="Tyr_Pase_dom"/>
</dbReference>
<dbReference type="EMBL" id="BAAAGS010000039">
    <property type="protein sequence ID" value="GAA0545304.1"/>
    <property type="molecule type" value="Genomic_DNA"/>
</dbReference>
<proteinExistence type="inferred from homology"/>
<dbReference type="PANTHER" id="PTHR31126:SF1">
    <property type="entry name" value="TYROSINE SPECIFIC PROTEIN PHOSPHATASES DOMAIN-CONTAINING PROTEIN"/>
    <property type="match status" value="1"/>
</dbReference>
<dbReference type="PROSITE" id="PS50056">
    <property type="entry name" value="TYR_PHOSPHATASE_2"/>
    <property type="match status" value="1"/>
</dbReference>
<name>A0ABN1DKE3_SACER</name>
<dbReference type="PANTHER" id="PTHR31126">
    <property type="entry name" value="TYROSINE-PROTEIN PHOSPHATASE"/>
    <property type="match status" value="1"/>
</dbReference>
<organism evidence="3 4">
    <name type="scientific">Saccharopolyspora erythraea</name>
    <name type="common">Streptomyces erythraeus</name>
    <dbReference type="NCBI Taxonomy" id="1836"/>
    <lineage>
        <taxon>Bacteria</taxon>
        <taxon>Bacillati</taxon>
        <taxon>Actinomycetota</taxon>
        <taxon>Actinomycetes</taxon>
        <taxon>Pseudonocardiales</taxon>
        <taxon>Pseudonocardiaceae</taxon>
        <taxon>Saccharopolyspora</taxon>
    </lineage>
</organism>
<dbReference type="RefSeq" id="WP_009947351.1">
    <property type="nucleotide sequence ID" value="NZ_BAAAGS010000039.1"/>
</dbReference>
<comment type="similarity">
    <text evidence="1">Belongs to the protein-tyrosine phosphatase family.</text>
</comment>
<evidence type="ECO:0000256" key="1">
    <source>
        <dbReference type="ARBA" id="ARBA00009580"/>
    </source>
</evidence>
<reference evidence="3 4" key="1">
    <citation type="journal article" date="2019" name="Int. J. Syst. Evol. Microbiol.">
        <title>The Global Catalogue of Microorganisms (GCM) 10K type strain sequencing project: providing services to taxonomists for standard genome sequencing and annotation.</title>
        <authorList>
            <consortium name="The Broad Institute Genomics Platform"/>
            <consortium name="The Broad Institute Genome Sequencing Center for Infectious Disease"/>
            <person name="Wu L."/>
            <person name="Ma J."/>
        </authorList>
    </citation>
    <scope>NUCLEOTIDE SEQUENCE [LARGE SCALE GENOMIC DNA]</scope>
    <source>
        <strain evidence="3 4">JCM 10303</strain>
    </source>
</reference>
<dbReference type="InterPro" id="IPR029021">
    <property type="entry name" value="Prot-tyrosine_phosphatase-like"/>
</dbReference>
<dbReference type="PROSITE" id="PS00383">
    <property type="entry name" value="TYR_PHOSPHATASE_1"/>
    <property type="match status" value="1"/>
</dbReference>
<keyword evidence="4" id="KW-1185">Reference proteome</keyword>
<dbReference type="InterPro" id="IPR016130">
    <property type="entry name" value="Tyr_Pase_AS"/>
</dbReference>
<evidence type="ECO:0000313" key="3">
    <source>
        <dbReference type="EMBL" id="GAA0545304.1"/>
    </source>
</evidence>
<dbReference type="Gene3D" id="3.90.190.10">
    <property type="entry name" value="Protein tyrosine phosphatase superfamily"/>
    <property type="match status" value="1"/>
</dbReference>
<dbReference type="Proteomes" id="UP001500729">
    <property type="component" value="Unassembled WGS sequence"/>
</dbReference>
<gene>
    <name evidence="3" type="ORF">GCM10009533_50300</name>
</gene>
<comment type="caution">
    <text evidence="3">The sequence shown here is derived from an EMBL/GenBank/DDBJ whole genome shotgun (WGS) entry which is preliminary data.</text>
</comment>
<feature type="domain" description="Tyrosine specific protein phosphatases" evidence="2">
    <location>
        <begin position="116"/>
        <end position="151"/>
    </location>
</feature>
<dbReference type="Pfam" id="PF13350">
    <property type="entry name" value="Y_phosphatase3"/>
    <property type="match status" value="1"/>
</dbReference>
<accession>A0ABN1DKE3</accession>